<dbReference type="SMART" id="SM00086">
    <property type="entry name" value="PAC"/>
    <property type="match status" value="1"/>
</dbReference>
<feature type="transmembrane region" description="Helical" evidence="8">
    <location>
        <begin position="12"/>
        <end position="30"/>
    </location>
</feature>
<dbReference type="InterPro" id="IPR005467">
    <property type="entry name" value="His_kinase_dom"/>
</dbReference>
<reference evidence="13 14" key="1">
    <citation type="submission" date="2005-10" db="EMBL/GenBank/DDBJ databases">
        <title>Complete sequence of Geobacter metallireducens GS-15.</title>
        <authorList>
            <consortium name="US DOE Joint Genome Institute"/>
            <person name="Copeland A."/>
            <person name="Lucas S."/>
            <person name="Lapidus A."/>
            <person name="Barry K."/>
            <person name="Detter J.C."/>
            <person name="Glavina T."/>
            <person name="Hammon N."/>
            <person name="Israni S."/>
            <person name="Pitluck S."/>
            <person name="Di Bartolo G."/>
            <person name="Chain P."/>
            <person name="Schmutz J."/>
            <person name="Larimer F."/>
            <person name="Land M."/>
            <person name="Kyrpides N."/>
            <person name="Ivanova N."/>
            <person name="Richardson P."/>
        </authorList>
    </citation>
    <scope>NUCLEOTIDE SEQUENCE [LARGE SCALE GENOMIC DNA]</scope>
    <source>
        <strain evidence="14">ATCC 53774 / DSM 7210 / GS-15</strain>
    </source>
</reference>
<dbReference type="Pfam" id="PF02518">
    <property type="entry name" value="HATPase_c"/>
    <property type="match status" value="1"/>
</dbReference>
<dbReference type="PROSITE" id="PS50109">
    <property type="entry name" value="HIS_KIN"/>
    <property type="match status" value="1"/>
</dbReference>
<dbReference type="AlphaFoldDB" id="Q39RT2"/>
<dbReference type="InterPro" id="IPR001610">
    <property type="entry name" value="PAC"/>
</dbReference>
<dbReference type="SMART" id="SM00388">
    <property type="entry name" value="HisKA"/>
    <property type="match status" value="1"/>
</dbReference>
<proteinExistence type="predicted"/>
<evidence type="ECO:0000256" key="1">
    <source>
        <dbReference type="ARBA" id="ARBA00000085"/>
    </source>
</evidence>
<keyword evidence="8" id="KW-1133">Transmembrane helix</keyword>
<dbReference type="InterPro" id="IPR003594">
    <property type="entry name" value="HATPase_dom"/>
</dbReference>
<name>Q39RT2_GEOMG</name>
<dbReference type="SMART" id="SM00091">
    <property type="entry name" value="PAS"/>
    <property type="match status" value="1"/>
</dbReference>
<dbReference type="Gene3D" id="3.30.450.40">
    <property type="match status" value="1"/>
</dbReference>
<dbReference type="Gene3D" id="3.40.50.2300">
    <property type="match status" value="1"/>
</dbReference>
<dbReference type="SMART" id="SM00387">
    <property type="entry name" value="HATPase_c"/>
    <property type="match status" value="1"/>
</dbReference>
<dbReference type="EMBL" id="CP000148">
    <property type="protein sequence ID" value="ABB33042.1"/>
    <property type="molecule type" value="Genomic_DNA"/>
</dbReference>
<dbReference type="HOGENOM" id="CLU_000445_114_21_7"/>
<dbReference type="EC" id="2.7.13.3" evidence="2"/>
<organism evidence="13 14">
    <name type="scientific">Geobacter metallireducens (strain ATCC 53774 / DSM 7210 / GS-15)</name>
    <dbReference type="NCBI Taxonomy" id="269799"/>
    <lineage>
        <taxon>Bacteria</taxon>
        <taxon>Pseudomonadati</taxon>
        <taxon>Thermodesulfobacteriota</taxon>
        <taxon>Desulfuromonadia</taxon>
        <taxon>Geobacterales</taxon>
        <taxon>Geobacteraceae</taxon>
        <taxon>Geobacter</taxon>
    </lineage>
</organism>
<keyword evidence="4" id="KW-0808">Transferase</keyword>
<dbReference type="Pfam" id="PF08448">
    <property type="entry name" value="PAS_4"/>
    <property type="match status" value="1"/>
</dbReference>
<dbReference type="InterPro" id="IPR035965">
    <property type="entry name" value="PAS-like_dom_sf"/>
</dbReference>
<dbReference type="RefSeq" id="WP_004513980.1">
    <property type="nucleotide sequence ID" value="NC_007517.1"/>
</dbReference>
<dbReference type="InterPro" id="IPR036890">
    <property type="entry name" value="HATPase_C_sf"/>
</dbReference>
<dbReference type="PANTHER" id="PTHR43065">
    <property type="entry name" value="SENSOR HISTIDINE KINASE"/>
    <property type="match status" value="1"/>
</dbReference>
<dbReference type="InterPro" id="IPR004358">
    <property type="entry name" value="Sig_transdc_His_kin-like_C"/>
</dbReference>
<evidence type="ECO:0000259" key="9">
    <source>
        <dbReference type="PROSITE" id="PS50109"/>
    </source>
</evidence>
<dbReference type="PRINTS" id="PR00344">
    <property type="entry name" value="BCTRLSENSOR"/>
</dbReference>
<dbReference type="InterPro" id="IPR001789">
    <property type="entry name" value="Sig_transdc_resp-reg_receiver"/>
</dbReference>
<dbReference type="SUPFAM" id="SSF55874">
    <property type="entry name" value="ATPase domain of HSP90 chaperone/DNA topoisomerase II/histidine kinase"/>
    <property type="match status" value="1"/>
</dbReference>
<dbReference type="CDD" id="cd12914">
    <property type="entry name" value="PDC1_DGC_like"/>
    <property type="match status" value="1"/>
</dbReference>
<evidence type="ECO:0000313" key="14">
    <source>
        <dbReference type="Proteomes" id="UP000007073"/>
    </source>
</evidence>
<feature type="domain" description="Response regulatory" evidence="10">
    <location>
        <begin position="885"/>
        <end position="1001"/>
    </location>
</feature>
<dbReference type="Pfam" id="PF13185">
    <property type="entry name" value="GAF_2"/>
    <property type="match status" value="1"/>
</dbReference>
<feature type="region of interest" description="Disordered" evidence="7">
    <location>
        <begin position="863"/>
        <end position="884"/>
    </location>
</feature>
<dbReference type="eggNOG" id="COG0784">
    <property type="taxonomic scope" value="Bacteria"/>
</dbReference>
<keyword evidence="8" id="KW-0472">Membrane</keyword>
<evidence type="ECO:0000256" key="3">
    <source>
        <dbReference type="ARBA" id="ARBA00022553"/>
    </source>
</evidence>
<dbReference type="SMART" id="SM00448">
    <property type="entry name" value="REC"/>
    <property type="match status" value="1"/>
</dbReference>
<evidence type="ECO:0000256" key="5">
    <source>
        <dbReference type="ARBA" id="ARBA00022777"/>
    </source>
</evidence>
<keyword evidence="8" id="KW-0812">Transmembrane</keyword>
<dbReference type="STRING" id="269799.Gmet_2824"/>
<dbReference type="GO" id="GO:0000155">
    <property type="term" value="F:phosphorelay sensor kinase activity"/>
    <property type="evidence" value="ECO:0007669"/>
    <property type="project" value="InterPro"/>
</dbReference>
<dbReference type="PANTHER" id="PTHR43065:SF42">
    <property type="entry name" value="TWO-COMPONENT SENSOR PPRA"/>
    <property type="match status" value="1"/>
</dbReference>
<evidence type="ECO:0000256" key="2">
    <source>
        <dbReference type="ARBA" id="ARBA00012438"/>
    </source>
</evidence>
<feature type="domain" description="Histidine kinase" evidence="9">
    <location>
        <begin position="637"/>
        <end position="860"/>
    </location>
</feature>
<accession>Q39RT2</accession>
<dbReference type="NCBIfam" id="TIGR00229">
    <property type="entry name" value="sensory_box"/>
    <property type="match status" value="1"/>
</dbReference>
<evidence type="ECO:0000259" key="10">
    <source>
        <dbReference type="PROSITE" id="PS50110"/>
    </source>
</evidence>
<dbReference type="Gene3D" id="3.30.565.10">
    <property type="entry name" value="Histidine kinase-like ATPase, C-terminal domain"/>
    <property type="match status" value="1"/>
</dbReference>
<keyword evidence="5 13" id="KW-0418">Kinase</keyword>
<sequence>MPELNIEEFKRRLSIFVGIVLAAVISFSVWSSTTEYRDILSEAEKTASGYAQALSEHTESAFAETDRVINDLIHDIRMAGGAERIPQAELYELLRRQGGDSPQIGALFITGKNGIMFNNSQGYPPRQIDVSDREYFRHYLENPGADLYLSKPVMSRLVKRWRFNLIRPLTPPGTAFDGLLAVAFEVDYFKKFFTASSLGPHGRIAVFRTDGTPLVFEPYVHNIYGSNMRNSELFRIWLPASPSGTFHARSSIVDKTPRIISYKCLSRFPAVAVVSLDRDDVLEPWTRKALLQGAVTLGLCLVIVSLTRLMFLHLDRLNIAQTGLRSHQERLRIKAAQIDAANDAILQIDHEGRLVHFNQALCRMSGFSHDELTDMMLHDLEPPESVDHTKTNLMLAMRDGEAMFDAALLAKDGSSVPIEVHAHPMESDGGAFILCIARDVRERKRSEMREQARLMILEKLATGAPLATLLDQIVYFVEQQIPGAIGSLLLADEAGKRLLHGAAPSLPEEYNQAVHGLRIARGMGSSGTAAHLRQPVIVDDITCHPYWKGFQPAREAGLRACWSQPVLSSDGELLGAFAVYHREQHSPDDRERALLESAAHLASIAIGRIRQEEQREHLEGQLRHIQRIEAIGQLAGGIAHDFNNLLTPIFCYADMIKRGLPQETPEAQMAESILKTAHKAKGLTQKLLSFGRRQRLNMQPLDLNEAIQSFHDILRCTIRENITIRMNLAPGTAPVMADRGQIEQMLLNLAVNAQDAIKGNGTITINTGHVLLDDEYARLHPGMQPGPHILLAFTDNGHGMDDETLSHIFEPFFTTKQVGHGTGLGLATVFGTVKQHDGYVAVESRVGKGTTFTIYLPAKAHTASTSAPESKSTGSQPEHSGNSSTVLVVEDNRMVREMIVQMLKYAGYGVLAAPNPDEAYEIAQAAPYAFDLMLSDVIMPGMNGPELFERLQELRLDLPVVFISGYTNEVKIHNCRLEEGGNFLPKPFTSEQLLRKVSQALNTGAGRADVTFGRAGGT</sequence>
<evidence type="ECO:0000256" key="8">
    <source>
        <dbReference type="SAM" id="Phobius"/>
    </source>
</evidence>
<evidence type="ECO:0000313" key="13">
    <source>
        <dbReference type="EMBL" id="ABB33042.1"/>
    </source>
</evidence>
<gene>
    <name evidence="13" type="ordered locus">Gmet_2824</name>
</gene>
<dbReference type="PROSITE" id="PS50113">
    <property type="entry name" value="PAC"/>
    <property type="match status" value="1"/>
</dbReference>
<dbReference type="PROSITE" id="PS50112">
    <property type="entry name" value="PAS"/>
    <property type="match status" value="1"/>
</dbReference>
<dbReference type="InterPro" id="IPR011006">
    <property type="entry name" value="CheY-like_superfamily"/>
</dbReference>
<dbReference type="InterPro" id="IPR003661">
    <property type="entry name" value="HisK_dim/P_dom"/>
</dbReference>
<dbReference type="CDD" id="cd00130">
    <property type="entry name" value="PAS"/>
    <property type="match status" value="1"/>
</dbReference>
<dbReference type="CDD" id="cd12915">
    <property type="entry name" value="PDC2_DGC_like"/>
    <property type="match status" value="1"/>
</dbReference>
<dbReference type="Pfam" id="PF00072">
    <property type="entry name" value="Response_reg"/>
    <property type="match status" value="1"/>
</dbReference>
<dbReference type="CDD" id="cd00156">
    <property type="entry name" value="REC"/>
    <property type="match status" value="1"/>
</dbReference>
<dbReference type="InterPro" id="IPR003018">
    <property type="entry name" value="GAF"/>
</dbReference>
<evidence type="ECO:0000256" key="7">
    <source>
        <dbReference type="SAM" id="MobiDB-lite"/>
    </source>
</evidence>
<dbReference type="PROSITE" id="PS50110">
    <property type="entry name" value="RESPONSE_REGULATORY"/>
    <property type="match status" value="1"/>
</dbReference>
<dbReference type="InterPro" id="IPR054327">
    <property type="entry name" value="His-kinase-like_sensor"/>
</dbReference>
<dbReference type="InterPro" id="IPR013656">
    <property type="entry name" value="PAS_4"/>
</dbReference>
<dbReference type="SUPFAM" id="SSF47384">
    <property type="entry name" value="Homodimeric domain of signal transducing histidine kinase"/>
    <property type="match status" value="1"/>
</dbReference>
<keyword evidence="14" id="KW-1185">Reference proteome</keyword>
<feature type="domain" description="PAC" evidence="12">
    <location>
        <begin position="402"/>
        <end position="452"/>
    </location>
</feature>
<dbReference type="InterPro" id="IPR000014">
    <property type="entry name" value="PAS"/>
</dbReference>
<dbReference type="KEGG" id="gme:Gmet_2824"/>
<dbReference type="InterPro" id="IPR000700">
    <property type="entry name" value="PAS-assoc_C"/>
</dbReference>
<dbReference type="SUPFAM" id="SSF52172">
    <property type="entry name" value="CheY-like"/>
    <property type="match status" value="1"/>
</dbReference>
<dbReference type="SMART" id="SM00065">
    <property type="entry name" value="GAF"/>
    <property type="match status" value="1"/>
</dbReference>
<dbReference type="Gene3D" id="1.10.287.130">
    <property type="match status" value="1"/>
</dbReference>
<evidence type="ECO:0000256" key="6">
    <source>
        <dbReference type="PROSITE-ProRule" id="PRU00169"/>
    </source>
</evidence>
<dbReference type="SUPFAM" id="SSF55785">
    <property type="entry name" value="PYP-like sensor domain (PAS domain)"/>
    <property type="match status" value="1"/>
</dbReference>
<evidence type="ECO:0000259" key="11">
    <source>
        <dbReference type="PROSITE" id="PS50112"/>
    </source>
</evidence>
<dbReference type="Gene3D" id="3.30.450.20">
    <property type="entry name" value="PAS domain"/>
    <property type="match status" value="3"/>
</dbReference>
<reference evidence="13 14" key="2">
    <citation type="journal article" date="2009" name="BMC Microbiol.">
        <title>The genome sequence of Geobacter metallireducens: features of metabolism, physiology and regulation common and dissimilar to Geobacter sulfurreducens.</title>
        <authorList>
            <person name="Aklujkar M."/>
            <person name="Krushkal J."/>
            <person name="DiBartolo G."/>
            <person name="Lapidus A."/>
            <person name="Land M.L."/>
            <person name="Lovley D.R."/>
        </authorList>
    </citation>
    <scope>NUCLEOTIDE SEQUENCE [LARGE SCALE GENOMIC DNA]</scope>
    <source>
        <strain evidence="14">ATCC 53774 / DSM 7210 / GS-15</strain>
    </source>
</reference>
<dbReference type="Pfam" id="PF22588">
    <property type="entry name" value="dCache_1_like"/>
    <property type="match status" value="1"/>
</dbReference>
<dbReference type="eggNOG" id="COG4191">
    <property type="taxonomic scope" value="Bacteria"/>
</dbReference>
<comment type="catalytic activity">
    <reaction evidence="1">
        <text>ATP + protein L-histidine = ADP + protein N-phospho-L-histidine.</text>
        <dbReference type="EC" id="2.7.13.3"/>
    </reaction>
</comment>
<dbReference type="InterPro" id="IPR029016">
    <property type="entry name" value="GAF-like_dom_sf"/>
</dbReference>
<feature type="domain" description="PAS" evidence="11">
    <location>
        <begin position="338"/>
        <end position="400"/>
    </location>
</feature>
<dbReference type="SUPFAM" id="SSF55781">
    <property type="entry name" value="GAF domain-like"/>
    <property type="match status" value="1"/>
</dbReference>
<keyword evidence="3 6" id="KW-0597">Phosphoprotein</keyword>
<protein>
    <recommendedName>
        <fullName evidence="2">histidine kinase</fullName>
        <ecNumber evidence="2">2.7.13.3</ecNumber>
    </recommendedName>
</protein>
<dbReference type="Proteomes" id="UP000007073">
    <property type="component" value="Chromosome"/>
</dbReference>
<feature type="modified residue" description="4-aspartylphosphate" evidence="6">
    <location>
        <position position="936"/>
    </location>
</feature>
<dbReference type="InterPro" id="IPR036097">
    <property type="entry name" value="HisK_dim/P_sf"/>
</dbReference>
<evidence type="ECO:0000256" key="4">
    <source>
        <dbReference type="ARBA" id="ARBA00022679"/>
    </source>
</evidence>
<evidence type="ECO:0000259" key="12">
    <source>
        <dbReference type="PROSITE" id="PS50113"/>
    </source>
</evidence>